<dbReference type="AlphaFoldDB" id="A0A5M9L373"/>
<accession>A0A5M9L373</accession>
<dbReference type="RefSeq" id="XP_065960774.1">
    <property type="nucleotide sequence ID" value="XM_066108782.1"/>
</dbReference>
<gene>
    <name evidence="1" type="ORF">PtrM4_126840</name>
</gene>
<dbReference type="KEGG" id="ptrr:6347748"/>
<reference evidence="1 2" key="1">
    <citation type="journal article" date="2018" name="BMC Genomics">
        <title>Comparative genomics of the wheat fungal pathogen Pyrenophora tritici-repentis reveals chromosomal variations and genome plasticity.</title>
        <authorList>
            <person name="Moolhuijzen P."/>
            <person name="See P.T."/>
            <person name="Hane J.K."/>
            <person name="Shi G."/>
            <person name="Liu Z."/>
            <person name="Oliver R.P."/>
            <person name="Moffat C.S."/>
        </authorList>
    </citation>
    <scope>NUCLEOTIDE SEQUENCE [LARGE SCALE GENOMIC DNA]</scope>
    <source>
        <strain evidence="1">M4</strain>
    </source>
</reference>
<name>A0A5M9L373_9PLEO</name>
<sequence>MVNVNKTLVFLAAAVAVSAGVIEKRQGSYWCNTQMQTCHTGLSTDIIYDCTLSKCTTAQGHGCIPNVTNNGKYNAWCS</sequence>
<dbReference type="GeneID" id="6347748"/>
<comment type="caution">
    <text evidence="1">The sequence shown here is derived from an EMBL/GenBank/DDBJ whole genome shotgun (WGS) entry which is preliminary data.</text>
</comment>
<organism evidence="1 2">
    <name type="scientific">Pyrenophora tritici-repentis</name>
    <dbReference type="NCBI Taxonomy" id="45151"/>
    <lineage>
        <taxon>Eukaryota</taxon>
        <taxon>Fungi</taxon>
        <taxon>Dikarya</taxon>
        <taxon>Ascomycota</taxon>
        <taxon>Pezizomycotina</taxon>
        <taxon>Dothideomycetes</taxon>
        <taxon>Pleosporomycetidae</taxon>
        <taxon>Pleosporales</taxon>
        <taxon>Pleosporineae</taxon>
        <taxon>Pleosporaceae</taxon>
        <taxon>Pyrenophora</taxon>
    </lineage>
</organism>
<evidence type="ECO:0000313" key="2">
    <source>
        <dbReference type="Proteomes" id="UP000245464"/>
    </source>
</evidence>
<proteinExistence type="predicted"/>
<evidence type="ECO:0000313" key="1">
    <source>
        <dbReference type="EMBL" id="KAF7568071.1"/>
    </source>
</evidence>
<dbReference type="EMBL" id="NQIK02000007">
    <property type="protein sequence ID" value="KAF7568071.1"/>
    <property type="molecule type" value="Genomic_DNA"/>
</dbReference>
<dbReference type="Proteomes" id="UP000245464">
    <property type="component" value="Chromosome 7"/>
</dbReference>
<protein>
    <submittedName>
        <fullName evidence="1">Uncharacterized protein</fullName>
    </submittedName>
</protein>